<dbReference type="InterPro" id="IPR027417">
    <property type="entry name" value="P-loop_NTPase"/>
</dbReference>
<dbReference type="SUPFAM" id="SSF52540">
    <property type="entry name" value="P-loop containing nucleoside triphosphate hydrolases"/>
    <property type="match status" value="1"/>
</dbReference>
<reference evidence="1" key="1">
    <citation type="submission" date="2024-05" db="EMBL/GenBank/DDBJ databases">
        <authorList>
            <person name="Yang L."/>
            <person name="Pan L."/>
        </authorList>
    </citation>
    <scope>NUCLEOTIDE SEQUENCE</scope>
    <source>
        <strain evidence="1">FCG-7</strain>
    </source>
</reference>
<dbReference type="KEGG" id="cmav:ABHF33_06070"/>
<dbReference type="AlphaFoldDB" id="A0AAU7FCY9"/>
<proteinExistence type="predicted"/>
<dbReference type="RefSeq" id="WP_348946075.1">
    <property type="nucleotide sequence ID" value="NZ_CP157355.1"/>
</dbReference>
<accession>A0AAU7FCY9</accession>
<dbReference type="CDD" id="cd00882">
    <property type="entry name" value="Ras_like_GTPase"/>
    <property type="match status" value="1"/>
</dbReference>
<gene>
    <name evidence="1" type="ORF">ABHF33_06070</name>
</gene>
<protein>
    <submittedName>
        <fullName evidence="1">GTPase domain-containing protein</fullName>
    </submittedName>
</protein>
<dbReference type="Gene3D" id="3.40.50.300">
    <property type="entry name" value="P-loop containing nucleotide triphosphate hydrolases"/>
    <property type="match status" value="1"/>
</dbReference>
<dbReference type="EMBL" id="CP157355">
    <property type="protein sequence ID" value="XBM01834.1"/>
    <property type="molecule type" value="Genomic_DNA"/>
</dbReference>
<organism evidence="1">
    <name type="scientific">Chitinibacter mangrovi</name>
    <dbReference type="NCBI Taxonomy" id="3153927"/>
    <lineage>
        <taxon>Bacteria</taxon>
        <taxon>Pseudomonadati</taxon>
        <taxon>Pseudomonadota</taxon>
        <taxon>Betaproteobacteria</taxon>
        <taxon>Neisseriales</taxon>
        <taxon>Chitinibacteraceae</taxon>
        <taxon>Chitinibacter</taxon>
    </lineage>
</organism>
<evidence type="ECO:0000313" key="1">
    <source>
        <dbReference type="EMBL" id="XBM01834.1"/>
    </source>
</evidence>
<sequence length="295" mass="32164">MALPIFKIYLVGLFMPELIDVPAPGVGTAIRGGVILYKYRSDIQAYWKKLQVMLGLGRVNVVVTGRAGSGKSSLTSLWHGEANDLAWVSPVAASTDVEIKPISIGDWTKIVHVIPGQNSRERILGMEVAFASKSCAEGVVHVVDWGYTTIRTSASVSALMAEGVDTIDKLRSVNLQKELNEFSEVCERIRNAAISGGLPKWLVIVINKADLFFNDLAKAESYYSPHGNSAFSKILSEKLTGVIGAANIKIEVVAVSSLTKKYSWNGVEISPQIVDVDLHRSYLRSFFDTVAHVAR</sequence>
<name>A0AAU7FCY9_9NEIS</name>